<keyword evidence="4 9" id="KW-0812">Transmembrane</keyword>
<evidence type="ECO:0000256" key="7">
    <source>
        <dbReference type="ARBA" id="ARBA00022989"/>
    </source>
</evidence>
<organism evidence="11 12">
    <name type="scientific">Muricoccus nepalensis</name>
    <dbReference type="NCBI Taxonomy" id="1854500"/>
    <lineage>
        <taxon>Bacteria</taxon>
        <taxon>Pseudomonadati</taxon>
        <taxon>Pseudomonadota</taxon>
        <taxon>Alphaproteobacteria</taxon>
        <taxon>Acetobacterales</taxon>
        <taxon>Roseomonadaceae</taxon>
        <taxon>Muricoccus</taxon>
    </lineage>
</organism>
<feature type="transmembrane region" description="Helical" evidence="9">
    <location>
        <begin position="301"/>
        <end position="323"/>
    </location>
</feature>
<evidence type="ECO:0000256" key="3">
    <source>
        <dbReference type="ARBA" id="ARBA00022475"/>
    </source>
</evidence>
<proteinExistence type="predicted"/>
<dbReference type="InterPro" id="IPR003439">
    <property type="entry name" value="ABC_transporter-like_ATP-bd"/>
</dbReference>
<keyword evidence="12" id="KW-1185">Reference proteome</keyword>
<evidence type="ECO:0000256" key="6">
    <source>
        <dbReference type="ARBA" id="ARBA00022840"/>
    </source>
</evidence>
<evidence type="ECO:0000256" key="5">
    <source>
        <dbReference type="ARBA" id="ARBA00022741"/>
    </source>
</evidence>
<name>A0A502FXN5_9PROT</name>
<dbReference type="InterPro" id="IPR001851">
    <property type="entry name" value="ABC_transp_permease"/>
</dbReference>
<dbReference type="InterPro" id="IPR003593">
    <property type="entry name" value="AAA+_ATPase"/>
</dbReference>
<keyword evidence="7 9" id="KW-1133">Transmembrane helix</keyword>
<evidence type="ECO:0000313" key="11">
    <source>
        <dbReference type="EMBL" id="TPG53826.1"/>
    </source>
</evidence>
<keyword evidence="5" id="KW-0547">Nucleotide-binding</keyword>
<dbReference type="InterPro" id="IPR027417">
    <property type="entry name" value="P-loop_NTPase"/>
</dbReference>
<dbReference type="Pfam" id="PF02653">
    <property type="entry name" value="BPD_transp_2"/>
    <property type="match status" value="1"/>
</dbReference>
<dbReference type="Gene3D" id="3.40.50.300">
    <property type="entry name" value="P-loop containing nucleotide triphosphate hydrolases"/>
    <property type="match status" value="1"/>
</dbReference>
<feature type="transmembrane region" description="Helical" evidence="9">
    <location>
        <begin position="227"/>
        <end position="251"/>
    </location>
</feature>
<dbReference type="EMBL" id="RCZP01000014">
    <property type="protein sequence ID" value="TPG53826.1"/>
    <property type="molecule type" value="Genomic_DNA"/>
</dbReference>
<keyword evidence="6 11" id="KW-0067">ATP-binding</keyword>
<dbReference type="CDD" id="cd06581">
    <property type="entry name" value="TM_PBP1_LivM_like"/>
    <property type="match status" value="1"/>
</dbReference>
<feature type="transmembrane region" description="Helical" evidence="9">
    <location>
        <begin position="263"/>
        <end position="289"/>
    </location>
</feature>
<dbReference type="GO" id="GO:0016887">
    <property type="term" value="F:ATP hydrolysis activity"/>
    <property type="evidence" value="ECO:0007669"/>
    <property type="project" value="InterPro"/>
</dbReference>
<dbReference type="Pfam" id="PF00005">
    <property type="entry name" value="ABC_tran"/>
    <property type="match status" value="1"/>
</dbReference>
<dbReference type="Proteomes" id="UP000317078">
    <property type="component" value="Unassembled WGS sequence"/>
</dbReference>
<keyword evidence="3" id="KW-1003">Cell membrane</keyword>
<comment type="subcellular location">
    <subcellularLocation>
        <location evidence="1">Cell membrane</location>
        <topology evidence="1">Multi-pass membrane protein</topology>
    </subcellularLocation>
</comment>
<feature type="transmembrane region" description="Helical" evidence="9">
    <location>
        <begin position="130"/>
        <end position="151"/>
    </location>
</feature>
<feature type="transmembrane region" description="Helical" evidence="9">
    <location>
        <begin position="56"/>
        <end position="77"/>
    </location>
</feature>
<dbReference type="SUPFAM" id="SSF52540">
    <property type="entry name" value="P-loop containing nucleoside triphosphate hydrolases"/>
    <property type="match status" value="1"/>
</dbReference>
<evidence type="ECO:0000256" key="9">
    <source>
        <dbReference type="SAM" id="Phobius"/>
    </source>
</evidence>
<dbReference type="PANTHER" id="PTHR30482">
    <property type="entry name" value="HIGH-AFFINITY BRANCHED-CHAIN AMINO ACID TRANSPORT SYSTEM PERMEASE"/>
    <property type="match status" value="1"/>
</dbReference>
<keyword evidence="2" id="KW-0813">Transport</keyword>
<dbReference type="SMART" id="SM00382">
    <property type="entry name" value="AAA"/>
    <property type="match status" value="1"/>
</dbReference>
<reference evidence="11 12" key="1">
    <citation type="journal article" date="2019" name="Environ. Microbiol.">
        <title>Species interactions and distinct microbial communities in high Arctic permafrost affected cryosols are associated with the CH4 and CO2 gas fluxes.</title>
        <authorList>
            <person name="Altshuler I."/>
            <person name="Hamel J."/>
            <person name="Turney S."/>
            <person name="Magnuson E."/>
            <person name="Levesque R."/>
            <person name="Greer C."/>
            <person name="Whyte L.G."/>
        </authorList>
    </citation>
    <scope>NUCLEOTIDE SEQUENCE [LARGE SCALE GENOMIC DNA]</scope>
    <source>
        <strain evidence="11 12">S9.3B</strain>
    </source>
</reference>
<dbReference type="OrthoDB" id="9805029at2"/>
<protein>
    <submittedName>
        <fullName evidence="11">ATP-binding cassette domain-containing protein</fullName>
    </submittedName>
</protein>
<feature type="transmembrane region" description="Helical" evidence="9">
    <location>
        <begin position="97"/>
        <end position="118"/>
    </location>
</feature>
<dbReference type="PROSITE" id="PS50893">
    <property type="entry name" value="ABC_TRANSPORTER_2"/>
    <property type="match status" value="1"/>
</dbReference>
<evidence type="ECO:0000256" key="4">
    <source>
        <dbReference type="ARBA" id="ARBA00022692"/>
    </source>
</evidence>
<comment type="caution">
    <text evidence="11">The sequence shown here is derived from an EMBL/GenBank/DDBJ whole genome shotgun (WGS) entry which is preliminary data.</text>
</comment>
<gene>
    <name evidence="11" type="ORF">EAH89_15400</name>
</gene>
<accession>A0A502FXN5</accession>
<evidence type="ECO:0000256" key="2">
    <source>
        <dbReference type="ARBA" id="ARBA00022448"/>
    </source>
</evidence>
<dbReference type="AlphaFoldDB" id="A0A502FXN5"/>
<evidence type="ECO:0000256" key="8">
    <source>
        <dbReference type="ARBA" id="ARBA00023136"/>
    </source>
</evidence>
<dbReference type="Pfam" id="PF12399">
    <property type="entry name" value="BCA_ABC_TP_C"/>
    <property type="match status" value="1"/>
</dbReference>
<dbReference type="InterPro" id="IPR043428">
    <property type="entry name" value="LivM-like"/>
</dbReference>
<evidence type="ECO:0000256" key="1">
    <source>
        <dbReference type="ARBA" id="ARBA00004651"/>
    </source>
</evidence>
<feature type="transmembrane region" description="Helical" evidence="9">
    <location>
        <begin position="28"/>
        <end position="49"/>
    </location>
</feature>
<dbReference type="GO" id="GO:0015658">
    <property type="term" value="F:branched-chain amino acid transmembrane transporter activity"/>
    <property type="evidence" value="ECO:0007669"/>
    <property type="project" value="InterPro"/>
</dbReference>
<feature type="transmembrane region" description="Helical" evidence="9">
    <location>
        <begin position="177"/>
        <end position="194"/>
    </location>
</feature>
<evidence type="ECO:0000313" key="12">
    <source>
        <dbReference type="Proteomes" id="UP000317078"/>
    </source>
</evidence>
<dbReference type="GO" id="GO:0005886">
    <property type="term" value="C:plasma membrane"/>
    <property type="evidence" value="ECO:0007669"/>
    <property type="project" value="UniProtKB-SubCell"/>
</dbReference>
<sequence>MSSTAEAAAAPATLSVPSARAWRGLPSLALAIVAVLVASSFAPTSGYILNMVMQAATYAIGVAGLVVVLGYCGQISLAQAAFFGLGAYGVGIGATDYGLPFLVALLIGVGVATGFGIALGLASLRLGGHYLAMVTISFQQIVTLVLTNWIGLTHGPDGIKSIPRPSFPGLHLDRGDHYLALCLVVLMVVTWYAWRLKTSRLGRAMQAVRDNEIAASTCGIDVFRTKVLAFGISALLGGLGGGLFAGAFAYISPDQFAFGESIVLLTMALLGGVQSPFGALLGTTLLVLLPEWLRFLKNIYLAVYGAAVILIMVFLPDGLWGLVTNRLRRATPIEGTVPPLPLLSQRASASGEPALEIAGLAKHFGGLKALDGVDLTVRRGAVHALIGPNGSGKTTFINVATGLYRPTAGRIRLAGQDLTAAAPHERTRRGLARTFQNIRVFRGMTVLENVMIGAERPGNDIAEQPAAVVGRALAALDFVGLRGDANRLVGTLSYGHQRYVEIARALAGNPHVLLLDEPAAGLNMTEKGELGALLRRLKGHGLTILIVDHDMNLVEQVADHITVLNFGRRIADGSPRDVLSDPDVIAAYLGEPRENALA</sequence>
<keyword evidence="8 9" id="KW-0472">Membrane</keyword>
<dbReference type="PANTHER" id="PTHR30482:SF20">
    <property type="entry name" value="HIGH-AFFINITY BRANCHED-CHAIN AMINO ACID TRANSPORT SYSTEM PERMEASE PROTEIN LIVM"/>
    <property type="match status" value="1"/>
</dbReference>
<dbReference type="FunFam" id="3.40.50.300:FF:000421">
    <property type="entry name" value="Branched-chain amino acid ABC transporter ATP-binding protein"/>
    <property type="match status" value="1"/>
</dbReference>
<feature type="domain" description="ABC transporter" evidence="10">
    <location>
        <begin position="355"/>
        <end position="591"/>
    </location>
</feature>
<dbReference type="GO" id="GO:0005524">
    <property type="term" value="F:ATP binding"/>
    <property type="evidence" value="ECO:0007669"/>
    <property type="project" value="UniProtKB-KW"/>
</dbReference>
<dbReference type="CDD" id="cd03219">
    <property type="entry name" value="ABC_Mj1267_LivG_branched"/>
    <property type="match status" value="1"/>
</dbReference>
<dbReference type="InterPro" id="IPR032823">
    <property type="entry name" value="BCA_ABC_TP_C"/>
</dbReference>
<dbReference type="RefSeq" id="WP_140884590.1">
    <property type="nucleotide sequence ID" value="NZ_RCZP01000014.1"/>
</dbReference>
<evidence type="ECO:0000259" key="10">
    <source>
        <dbReference type="PROSITE" id="PS50893"/>
    </source>
</evidence>